<reference evidence="2" key="1">
    <citation type="submission" date="2015-10" db="EMBL/GenBank/DDBJ databases">
        <title>Draft Genome Sequences of 11 Lactococcus lactis subspecies cremoris strains.</title>
        <authorList>
            <person name="Wels M."/>
            <person name="Backus L."/>
            <person name="Boekhorst J."/>
            <person name="Dijkstra A."/>
            <person name="Beerthuizen M."/>
            <person name="Kelly W."/>
            <person name="Siezen R."/>
            <person name="Bachmann H."/>
            <person name="Van Hijum S."/>
        </authorList>
    </citation>
    <scope>NUCLEOTIDE SEQUENCE [LARGE SCALE GENOMIC DNA]</scope>
    <source>
        <strain evidence="2">LMG9449</strain>
    </source>
</reference>
<name>A0A0V8DLA1_LACLL</name>
<dbReference type="Proteomes" id="UP000053612">
    <property type="component" value="Unassembled WGS sequence"/>
</dbReference>
<dbReference type="PATRIC" id="fig|1360.109.peg.559"/>
<dbReference type="AlphaFoldDB" id="A0A0V8DLA1"/>
<comment type="caution">
    <text evidence="1">The sequence shown here is derived from an EMBL/GenBank/DDBJ whole genome shotgun (WGS) entry which is preliminary data.</text>
</comment>
<dbReference type="EMBL" id="LKLS01000214">
    <property type="protein sequence ID" value="KSU14338.1"/>
    <property type="molecule type" value="Genomic_DNA"/>
</dbReference>
<protein>
    <submittedName>
        <fullName evidence="1">Uncharacterized protein</fullName>
    </submittedName>
</protein>
<sequence>MDIYSKGFALQPMHLKLFNGKKIVFFDGLTGKIEYPYVMIKHKDGYEPSLLESMNTFKDIRSIENGRTVIATRLNPKAKLLTTGKGINKYKYKRK</sequence>
<organism evidence="1 2">
    <name type="scientific">Lactococcus lactis subsp. lactis</name>
    <name type="common">Streptococcus lactis</name>
    <dbReference type="NCBI Taxonomy" id="1360"/>
    <lineage>
        <taxon>Bacteria</taxon>
        <taxon>Bacillati</taxon>
        <taxon>Bacillota</taxon>
        <taxon>Bacilli</taxon>
        <taxon>Lactobacillales</taxon>
        <taxon>Streptococcaceae</taxon>
        <taxon>Lactococcus</taxon>
    </lineage>
</organism>
<dbReference type="RefSeq" id="WP_058225436.1">
    <property type="nucleotide sequence ID" value="NZ_LKLS01000214.1"/>
</dbReference>
<evidence type="ECO:0000313" key="2">
    <source>
        <dbReference type="Proteomes" id="UP000053612"/>
    </source>
</evidence>
<evidence type="ECO:0000313" key="1">
    <source>
        <dbReference type="EMBL" id="KSU14338.1"/>
    </source>
</evidence>
<proteinExistence type="predicted"/>
<accession>A0A0V8DLA1</accession>
<gene>
    <name evidence="1" type="ORF">LMG9449_2579</name>
</gene>